<dbReference type="KEGG" id="pex:IZT61_14170"/>
<dbReference type="InterPro" id="IPR013783">
    <property type="entry name" value="Ig-like_fold"/>
</dbReference>
<dbReference type="Proteomes" id="UP000594759">
    <property type="component" value="Chromosome"/>
</dbReference>
<proteinExistence type="predicted"/>
<feature type="domain" description="Fibronectin type-III" evidence="1">
    <location>
        <begin position="40"/>
        <end position="133"/>
    </location>
</feature>
<organism evidence="2 3">
    <name type="scientific">Pedobacter endophyticus</name>
    <dbReference type="NCBI Taxonomy" id="2789740"/>
    <lineage>
        <taxon>Bacteria</taxon>
        <taxon>Pseudomonadati</taxon>
        <taxon>Bacteroidota</taxon>
        <taxon>Sphingobacteriia</taxon>
        <taxon>Sphingobacteriales</taxon>
        <taxon>Sphingobacteriaceae</taxon>
        <taxon>Pedobacter</taxon>
    </lineage>
</organism>
<dbReference type="InterPro" id="IPR032530">
    <property type="entry name" value="DUF4957"/>
</dbReference>
<dbReference type="Pfam" id="PF00041">
    <property type="entry name" value="fn3"/>
    <property type="match status" value="1"/>
</dbReference>
<dbReference type="Gene3D" id="2.160.20.10">
    <property type="entry name" value="Single-stranded right-handed beta-helix, Pectin lyase-like"/>
    <property type="match status" value="1"/>
</dbReference>
<evidence type="ECO:0000313" key="2">
    <source>
        <dbReference type="EMBL" id="QPH38234.1"/>
    </source>
</evidence>
<accession>A0A7U3Q4M3</accession>
<dbReference type="PROSITE" id="PS50853">
    <property type="entry name" value="FN3"/>
    <property type="match status" value="1"/>
</dbReference>
<dbReference type="InterPro" id="IPR012334">
    <property type="entry name" value="Pectin_lyas_fold"/>
</dbReference>
<dbReference type="InterPro" id="IPR036116">
    <property type="entry name" value="FN3_sf"/>
</dbReference>
<dbReference type="EMBL" id="CP064939">
    <property type="protein sequence ID" value="QPH38234.1"/>
    <property type="molecule type" value="Genomic_DNA"/>
</dbReference>
<evidence type="ECO:0000313" key="3">
    <source>
        <dbReference type="Proteomes" id="UP000594759"/>
    </source>
</evidence>
<dbReference type="InterPro" id="IPR011050">
    <property type="entry name" value="Pectin_lyase_fold/virulence"/>
</dbReference>
<dbReference type="SMART" id="SM00060">
    <property type="entry name" value="FN3"/>
    <property type="match status" value="2"/>
</dbReference>
<dbReference type="PROSITE" id="PS51257">
    <property type="entry name" value="PROKAR_LIPOPROTEIN"/>
    <property type="match status" value="1"/>
</dbReference>
<dbReference type="Pfam" id="PF17161">
    <property type="entry name" value="DUF5123"/>
    <property type="match status" value="1"/>
</dbReference>
<dbReference type="InterPro" id="IPR033427">
    <property type="entry name" value="DUF5123"/>
</dbReference>
<dbReference type="RefSeq" id="WP_196097570.1">
    <property type="nucleotide sequence ID" value="NZ_CP064939.1"/>
</dbReference>
<dbReference type="SUPFAM" id="SSF49265">
    <property type="entry name" value="Fibronectin type III"/>
    <property type="match status" value="1"/>
</dbReference>
<dbReference type="InterPro" id="IPR003961">
    <property type="entry name" value="FN3_dom"/>
</dbReference>
<dbReference type="Pfam" id="PF16318">
    <property type="entry name" value="DUF4957"/>
    <property type="match status" value="1"/>
</dbReference>
<keyword evidence="3" id="KW-1185">Reference proteome</keyword>
<sequence length="532" mass="56850">MNKNRLYSYIFFLVTLISFSGCKDNNLEEITNLEVDRAFSPTGLTATVVNKTGVRLTWKAVNNAKTYTVEVFTTTDFSGTAVKTVKDIAFTQVPYTVTGLAGDTQYYIRVKASGEGVDDSKYVSVAIKTEPEQIFQDITADKLGSRTVTLNFPAGENATTITLNPGNITRAVTPAEITAGAITLTGLTPKTTYTATLLLNGTVRGTKTFTTPAELPTGADVVIVAATDDLAAMIQAATKSTRFVILEGSKYNADLAFTLPAGIDISIIGEVAAVKPIVSFTQIILPVTGGKLHFENVDVNAYALGNETTTRRQYVINQSTASTFDEVSFENCNIRNFVNTPMRMQGSAAITLNKFIVNNCIIDNISIADAGPGGGNYAFINSNVATGKINNITLTNNTFSNIGYGLILHNQAPSQTVTIENNTFYNVVGDARYFIDYNAQTISGGFSFKNNIVAKTLSPAATARGMRTATAPTVANNYQTSDVVFTANPIPGITAYAGASTALFTAPATKNFKIKDDGFAGKSTAGDPRWRL</sequence>
<dbReference type="AlphaFoldDB" id="A0A7U3Q4M3"/>
<dbReference type="CDD" id="cd00063">
    <property type="entry name" value="FN3"/>
    <property type="match status" value="1"/>
</dbReference>
<reference evidence="2 3" key="1">
    <citation type="submission" date="2020-11" db="EMBL/GenBank/DDBJ databases">
        <title>Pedobacter endophytica, an endophytic bacteria isolated form Carex pumila.</title>
        <authorList>
            <person name="Peng Y."/>
            <person name="Jiang L."/>
            <person name="Lee J."/>
        </authorList>
    </citation>
    <scope>NUCLEOTIDE SEQUENCE [LARGE SCALE GENOMIC DNA]</scope>
    <source>
        <strain evidence="2 3">JBR3-12</strain>
    </source>
</reference>
<gene>
    <name evidence="2" type="ORF">IZT61_14170</name>
</gene>
<protein>
    <submittedName>
        <fullName evidence="2">DUF5123 domain-containing protein</fullName>
    </submittedName>
</protein>
<evidence type="ECO:0000259" key="1">
    <source>
        <dbReference type="PROSITE" id="PS50853"/>
    </source>
</evidence>
<dbReference type="SUPFAM" id="SSF51126">
    <property type="entry name" value="Pectin lyase-like"/>
    <property type="match status" value="1"/>
</dbReference>
<name>A0A7U3Q4M3_9SPHI</name>
<dbReference type="Gene3D" id="2.60.40.10">
    <property type="entry name" value="Immunoglobulins"/>
    <property type="match status" value="1"/>
</dbReference>